<keyword evidence="4 7" id="KW-0456">Lyase</keyword>
<dbReference type="PANTHER" id="PTHR43525:SF1">
    <property type="entry name" value="PROTEIN MALY"/>
    <property type="match status" value="1"/>
</dbReference>
<dbReference type="RefSeq" id="WP_066714607.1">
    <property type="nucleotide sequence ID" value="NZ_JARFNM010000001.1"/>
</dbReference>
<evidence type="ECO:0000313" key="8">
    <source>
        <dbReference type="Proteomes" id="UP000070080"/>
    </source>
</evidence>
<dbReference type="OrthoDB" id="9802872at2"/>
<gene>
    <name evidence="7" type="ORF">HMPREF1872_01115</name>
</gene>
<dbReference type="STRING" id="1497955.HMPREF1872_01115"/>
<dbReference type="SUPFAM" id="SSF53383">
    <property type="entry name" value="PLP-dependent transferases"/>
    <property type="match status" value="1"/>
</dbReference>
<proteinExistence type="inferred from homology"/>
<dbReference type="CDD" id="cd00609">
    <property type="entry name" value="AAT_like"/>
    <property type="match status" value="1"/>
</dbReference>
<keyword evidence="8" id="KW-1185">Reference proteome</keyword>
<keyword evidence="3" id="KW-0663">Pyridoxal phosphate</keyword>
<evidence type="ECO:0000256" key="3">
    <source>
        <dbReference type="ARBA" id="ARBA00022898"/>
    </source>
</evidence>
<protein>
    <recommendedName>
        <fullName evidence="2">cysteine-S-conjugate beta-lyase</fullName>
        <ecNumber evidence="2">4.4.1.13</ecNumber>
    </recommendedName>
</protein>
<dbReference type="Gene3D" id="3.90.1150.10">
    <property type="entry name" value="Aspartate Aminotransferase, domain 1"/>
    <property type="match status" value="1"/>
</dbReference>
<accession>A0A133Y905</accession>
<name>A0A133Y905_9FIRM</name>
<dbReference type="Proteomes" id="UP000070080">
    <property type="component" value="Unassembled WGS sequence"/>
</dbReference>
<comment type="cofactor">
    <cofactor evidence="1">
        <name>pyridoxal 5'-phosphate</name>
        <dbReference type="ChEBI" id="CHEBI:597326"/>
    </cofactor>
</comment>
<reference evidence="8" key="1">
    <citation type="submission" date="2016-01" db="EMBL/GenBank/DDBJ databases">
        <authorList>
            <person name="Mitreva M."/>
            <person name="Pepin K.H."/>
            <person name="Mihindukulasuriya K.A."/>
            <person name="Fulton R."/>
            <person name="Fronick C."/>
            <person name="O'Laughlin M."/>
            <person name="Miner T."/>
            <person name="Herter B."/>
            <person name="Rosa B.A."/>
            <person name="Cordes M."/>
            <person name="Tomlinson C."/>
            <person name="Wollam A."/>
            <person name="Palsikar V.B."/>
            <person name="Mardis E.R."/>
            <person name="Wilson R.K."/>
        </authorList>
    </citation>
    <scope>NUCLEOTIDE SEQUENCE [LARGE SCALE GENOMIC DNA]</scope>
    <source>
        <strain evidence="8">KA00274</strain>
    </source>
</reference>
<organism evidence="7 8">
    <name type="scientific">Amygdalobacter nucleatus</name>
    <dbReference type="NCBI Taxonomy" id="3029274"/>
    <lineage>
        <taxon>Bacteria</taxon>
        <taxon>Bacillati</taxon>
        <taxon>Bacillota</taxon>
        <taxon>Clostridia</taxon>
        <taxon>Eubacteriales</taxon>
        <taxon>Oscillospiraceae</taxon>
        <taxon>Amygdalobacter</taxon>
    </lineage>
</organism>
<dbReference type="AlphaFoldDB" id="A0A133Y905"/>
<dbReference type="Pfam" id="PF00155">
    <property type="entry name" value="Aminotran_1_2"/>
    <property type="match status" value="1"/>
</dbReference>
<dbReference type="InterPro" id="IPR004839">
    <property type="entry name" value="Aminotransferase_I/II_large"/>
</dbReference>
<dbReference type="InterPro" id="IPR015424">
    <property type="entry name" value="PyrdxlP-dep_Trfase"/>
</dbReference>
<evidence type="ECO:0000313" key="7">
    <source>
        <dbReference type="EMBL" id="KXB39718.1"/>
    </source>
</evidence>
<dbReference type="InterPro" id="IPR015421">
    <property type="entry name" value="PyrdxlP-dep_Trfase_major"/>
</dbReference>
<evidence type="ECO:0000256" key="2">
    <source>
        <dbReference type="ARBA" id="ARBA00012224"/>
    </source>
</evidence>
<sequence>MTYNFDEIIDRKHTNSINTDGFRDFIFHAGPDMKFPYADDEFIRMWIADMEFACAEPIRQAIIDRVNRKIFGYTIMSLDTEYHKSLNKWCEKKYGWSVPREELCFSTGVIPALYQLVELICKPNEKALMVTPAYGFFKKAVVYNKIDYECSPLIIDGSRFTVDFDDLERRASQPGMKLIIWCNPQNPSGTVWTTEELQRVAAIAKKYDLWLISDEIHCGLLRQGVKHTPFAKVTDYKKLVTCMSASKTFNMAGLQFSNIIIRDENLRQAFRDRDKNVAFVNPISIVAHKAAYDYGEEWLDQLKTYLDGNFELVRDFLAKELPLAKFEIPKATYLAWVNLNAYLDDVEDLPKFFAYEAGVLLEGGDELFVGNAKGYVRLTLAMPRKTLQEALERMKKAVLAHAAKKQK</sequence>
<dbReference type="GO" id="GO:0030170">
    <property type="term" value="F:pyridoxal phosphate binding"/>
    <property type="evidence" value="ECO:0007669"/>
    <property type="project" value="InterPro"/>
</dbReference>
<dbReference type="EC" id="4.4.1.13" evidence="2"/>
<dbReference type="PATRIC" id="fig|1497955.3.peg.1085"/>
<dbReference type="Gene3D" id="3.40.640.10">
    <property type="entry name" value="Type I PLP-dependent aspartate aminotransferase-like (Major domain)"/>
    <property type="match status" value="1"/>
</dbReference>
<evidence type="ECO:0000256" key="1">
    <source>
        <dbReference type="ARBA" id="ARBA00001933"/>
    </source>
</evidence>
<dbReference type="EMBL" id="LSCV01000038">
    <property type="protein sequence ID" value="KXB39718.1"/>
    <property type="molecule type" value="Genomic_DNA"/>
</dbReference>
<evidence type="ECO:0000259" key="6">
    <source>
        <dbReference type="Pfam" id="PF00155"/>
    </source>
</evidence>
<dbReference type="InterPro" id="IPR051798">
    <property type="entry name" value="Class-II_PLP-Dep_Aminotrans"/>
</dbReference>
<comment type="caution">
    <text evidence="7">The sequence shown here is derived from an EMBL/GenBank/DDBJ whole genome shotgun (WGS) entry which is preliminary data.</text>
</comment>
<dbReference type="InterPro" id="IPR015422">
    <property type="entry name" value="PyrdxlP-dep_Trfase_small"/>
</dbReference>
<comment type="similarity">
    <text evidence="5">Belongs to the class-II pyridoxal-phosphate-dependent aminotransferase family. MalY/PatB cystathionine beta-lyase subfamily.</text>
</comment>
<dbReference type="GO" id="GO:0047804">
    <property type="term" value="F:cysteine-S-conjugate beta-lyase activity"/>
    <property type="evidence" value="ECO:0007669"/>
    <property type="project" value="UniProtKB-EC"/>
</dbReference>
<evidence type="ECO:0000256" key="4">
    <source>
        <dbReference type="ARBA" id="ARBA00023239"/>
    </source>
</evidence>
<feature type="domain" description="Aminotransferase class I/classII large" evidence="6">
    <location>
        <begin position="52"/>
        <end position="393"/>
    </location>
</feature>
<evidence type="ECO:0000256" key="5">
    <source>
        <dbReference type="ARBA" id="ARBA00037974"/>
    </source>
</evidence>
<dbReference type="PANTHER" id="PTHR43525">
    <property type="entry name" value="PROTEIN MALY"/>
    <property type="match status" value="1"/>
</dbReference>